<dbReference type="PANTHER" id="PTHR42951">
    <property type="entry name" value="METALLO-BETA-LACTAMASE DOMAIN-CONTAINING"/>
    <property type="match status" value="1"/>
</dbReference>
<dbReference type="InterPro" id="IPR001279">
    <property type="entry name" value="Metallo-B-lactamas"/>
</dbReference>
<evidence type="ECO:0000313" key="4">
    <source>
        <dbReference type="Proteomes" id="UP000249165"/>
    </source>
</evidence>
<comment type="similarity">
    <text evidence="1">Belongs to the metallo-beta-lactamase superfamily. Class-B beta-lactamase family.</text>
</comment>
<dbReference type="InterPro" id="IPR036866">
    <property type="entry name" value="RibonucZ/Hydroxyglut_hydro"/>
</dbReference>
<dbReference type="AlphaFoldDB" id="A0A327YDQ1"/>
<dbReference type="InterPro" id="IPR036388">
    <property type="entry name" value="WH-like_DNA-bd_sf"/>
</dbReference>
<evidence type="ECO:0000259" key="2">
    <source>
        <dbReference type="SMART" id="SM00849"/>
    </source>
</evidence>
<gene>
    <name evidence="3" type="ORF">ATI53_101311</name>
</gene>
<evidence type="ECO:0000313" key="3">
    <source>
        <dbReference type="EMBL" id="RAK18292.1"/>
    </source>
</evidence>
<dbReference type="PANTHER" id="PTHR42951:SF4">
    <property type="entry name" value="ACYL-COENZYME A THIOESTERASE MBLAC2"/>
    <property type="match status" value="1"/>
</dbReference>
<name>A0A327YDQ1_9RHOB</name>
<comment type="caution">
    <text evidence="3">The sequence shown here is derived from an EMBL/GenBank/DDBJ whole genome shotgun (WGS) entry which is preliminary data.</text>
</comment>
<feature type="domain" description="Metallo-beta-lactamase" evidence="2">
    <location>
        <begin position="49"/>
        <end position="266"/>
    </location>
</feature>
<dbReference type="Pfam" id="PF00753">
    <property type="entry name" value="Lactamase_B"/>
    <property type="match status" value="1"/>
</dbReference>
<dbReference type="InterPro" id="IPR050855">
    <property type="entry name" value="NDM-1-like"/>
</dbReference>
<dbReference type="GO" id="GO:0017001">
    <property type="term" value="P:antibiotic catabolic process"/>
    <property type="evidence" value="ECO:0007669"/>
    <property type="project" value="UniProtKB-ARBA"/>
</dbReference>
<dbReference type="InterPro" id="IPR048933">
    <property type="entry name" value="B_lactamase-like_C"/>
</dbReference>
<protein>
    <submittedName>
        <fullName evidence="3">Glyoxylase-like metal-dependent hydrolase (Beta-lactamase superfamily II)</fullName>
    </submittedName>
</protein>
<keyword evidence="4" id="KW-1185">Reference proteome</keyword>
<dbReference type="GO" id="GO:0016787">
    <property type="term" value="F:hydrolase activity"/>
    <property type="evidence" value="ECO:0007669"/>
    <property type="project" value="UniProtKB-KW"/>
</dbReference>
<dbReference type="SUPFAM" id="SSF56281">
    <property type="entry name" value="Metallo-hydrolase/oxidoreductase"/>
    <property type="match status" value="1"/>
</dbReference>
<reference evidence="3 4" key="1">
    <citation type="submission" date="2018-06" db="EMBL/GenBank/DDBJ databases">
        <title>Genomic Encyclopedia of Archaeal and Bacterial Type Strains, Phase II (KMG-II): from individual species to whole genera.</title>
        <authorList>
            <person name="Goeker M."/>
        </authorList>
    </citation>
    <scope>NUCLEOTIDE SEQUENCE [LARGE SCALE GENOMIC DNA]</scope>
    <source>
        <strain evidence="3 4">DSM 22011</strain>
    </source>
</reference>
<keyword evidence="3" id="KW-0378">Hydrolase</keyword>
<evidence type="ECO:0000256" key="1">
    <source>
        <dbReference type="ARBA" id="ARBA00005250"/>
    </source>
</evidence>
<accession>A0A327YDQ1</accession>
<organism evidence="3 4">
    <name type="scientific">Salipiger aestuarii</name>
    <dbReference type="NCBI Taxonomy" id="568098"/>
    <lineage>
        <taxon>Bacteria</taxon>
        <taxon>Pseudomonadati</taxon>
        <taxon>Pseudomonadota</taxon>
        <taxon>Alphaproteobacteria</taxon>
        <taxon>Rhodobacterales</taxon>
        <taxon>Roseobacteraceae</taxon>
        <taxon>Salipiger</taxon>
    </lineage>
</organism>
<dbReference type="Gene3D" id="1.10.10.10">
    <property type="entry name" value="Winged helix-like DNA-binding domain superfamily/Winged helix DNA-binding domain"/>
    <property type="match status" value="1"/>
</dbReference>
<sequence length="353" mass="39502">MTLPHETHLPGHCAMIRNLFDSPPEPGAATEIADGVLWMRLRLPMALDHVNVYALDDGDGWTIVDTGMNSARTRAEWDSLLAGPLAGKPVTRVLLTHHHPDHVGLVGWFMERGAELVTTRTAWLMARMLQLDEQDRPPASQITFWQRCGMDAALLGRRADERPFNFADVTWPLPLGFTRIAQGDTIRIGGRDWDVHVGHGHAPEHATLWSRDDNLVLSGDQVISTISSNIGVYASEPEADPVADWLESCERLRGLTRDDQLALPGHKLPFTGLPFRLTQLIENHHSALDRLARHLSTPQAATDCFPVLFKRRIGEAEYALAMVEAMAHCQHLWHEGRATRRPRPDGAWEWQAA</sequence>
<proteinExistence type="inferred from homology"/>
<dbReference type="Gene3D" id="3.60.15.10">
    <property type="entry name" value="Ribonuclease Z/Hydroxyacylglutathione hydrolase-like"/>
    <property type="match status" value="1"/>
</dbReference>
<dbReference type="Pfam" id="PF21221">
    <property type="entry name" value="B_lactamase-like_C"/>
    <property type="match status" value="1"/>
</dbReference>
<dbReference type="SMART" id="SM00849">
    <property type="entry name" value="Lactamase_B"/>
    <property type="match status" value="1"/>
</dbReference>
<dbReference type="EMBL" id="QLMG01000013">
    <property type="protein sequence ID" value="RAK18292.1"/>
    <property type="molecule type" value="Genomic_DNA"/>
</dbReference>
<dbReference type="Proteomes" id="UP000249165">
    <property type="component" value="Unassembled WGS sequence"/>
</dbReference>